<dbReference type="Gene3D" id="3.40.50.150">
    <property type="entry name" value="Vaccinia Virus protein VP39"/>
    <property type="match status" value="1"/>
</dbReference>
<dbReference type="GO" id="GO:0009007">
    <property type="term" value="F:site-specific DNA-methyltransferase (adenine-specific) activity"/>
    <property type="evidence" value="ECO:0007669"/>
    <property type="project" value="UniProtKB-EC"/>
</dbReference>
<comment type="catalytic activity">
    <reaction evidence="6">
        <text>a 2'-deoxyadenosine in DNA + S-adenosyl-L-methionine = an N(6)-methyl-2'-deoxyadenosine in DNA + S-adenosyl-L-homocysteine + H(+)</text>
        <dbReference type="Rhea" id="RHEA:15197"/>
        <dbReference type="Rhea" id="RHEA-COMP:12418"/>
        <dbReference type="Rhea" id="RHEA-COMP:12419"/>
        <dbReference type="ChEBI" id="CHEBI:15378"/>
        <dbReference type="ChEBI" id="CHEBI:57856"/>
        <dbReference type="ChEBI" id="CHEBI:59789"/>
        <dbReference type="ChEBI" id="CHEBI:90615"/>
        <dbReference type="ChEBI" id="CHEBI:90616"/>
        <dbReference type="EC" id="2.1.1.72"/>
    </reaction>
</comment>
<gene>
    <name evidence="9" type="ORF">FHT02_000915</name>
</gene>
<evidence type="ECO:0000256" key="5">
    <source>
        <dbReference type="ARBA" id="ARBA00022691"/>
    </source>
</evidence>
<dbReference type="Pfam" id="PF01555">
    <property type="entry name" value="N6_N4_Mtase"/>
    <property type="match status" value="1"/>
</dbReference>
<evidence type="ECO:0000256" key="1">
    <source>
        <dbReference type="ARBA" id="ARBA00006594"/>
    </source>
</evidence>
<evidence type="ECO:0000313" key="10">
    <source>
        <dbReference type="Proteomes" id="UP000527143"/>
    </source>
</evidence>
<comment type="similarity">
    <text evidence="1">Belongs to the N(4)/N(6)-methyltransferase family.</text>
</comment>
<dbReference type="InterPro" id="IPR002295">
    <property type="entry name" value="N4/N6-MTase_EcoPI_Mod-like"/>
</dbReference>
<evidence type="ECO:0000256" key="7">
    <source>
        <dbReference type="SAM" id="MobiDB-lite"/>
    </source>
</evidence>
<dbReference type="GO" id="GO:0003677">
    <property type="term" value="F:DNA binding"/>
    <property type="evidence" value="ECO:0007669"/>
    <property type="project" value="InterPro"/>
</dbReference>
<evidence type="ECO:0000256" key="2">
    <source>
        <dbReference type="ARBA" id="ARBA00011900"/>
    </source>
</evidence>
<accession>A0A840YPS9</accession>
<dbReference type="InterPro" id="IPR029063">
    <property type="entry name" value="SAM-dependent_MTases_sf"/>
</dbReference>
<dbReference type="GO" id="GO:0032259">
    <property type="term" value="P:methylation"/>
    <property type="evidence" value="ECO:0007669"/>
    <property type="project" value="UniProtKB-KW"/>
</dbReference>
<keyword evidence="3 9" id="KW-0489">Methyltransferase</keyword>
<dbReference type="AlphaFoldDB" id="A0A840YPS9"/>
<dbReference type="PRINTS" id="PR00506">
    <property type="entry name" value="D21N6MTFRASE"/>
</dbReference>
<evidence type="ECO:0000313" key="9">
    <source>
        <dbReference type="EMBL" id="MBB5709693.1"/>
    </source>
</evidence>
<evidence type="ECO:0000259" key="8">
    <source>
        <dbReference type="Pfam" id="PF01555"/>
    </source>
</evidence>
<proteinExistence type="inferred from homology"/>
<dbReference type="EMBL" id="JACIJF010000002">
    <property type="protein sequence ID" value="MBB5709693.1"/>
    <property type="molecule type" value="Genomic_DNA"/>
</dbReference>
<keyword evidence="10" id="KW-1185">Reference proteome</keyword>
<dbReference type="SUPFAM" id="SSF53335">
    <property type="entry name" value="S-adenosyl-L-methionine-dependent methyltransferases"/>
    <property type="match status" value="1"/>
</dbReference>
<comment type="caution">
    <text evidence="9">The sequence shown here is derived from an EMBL/GenBank/DDBJ whole genome shotgun (WGS) entry which is preliminary data.</text>
</comment>
<dbReference type="RefSeq" id="WP_184084794.1">
    <property type="nucleotide sequence ID" value="NZ_JACIJF010000002.1"/>
</dbReference>
<organism evidence="9 10">
    <name type="scientific">Sphingomonas xinjiangensis</name>
    <dbReference type="NCBI Taxonomy" id="643568"/>
    <lineage>
        <taxon>Bacteria</taxon>
        <taxon>Pseudomonadati</taxon>
        <taxon>Pseudomonadota</taxon>
        <taxon>Alphaproteobacteria</taxon>
        <taxon>Sphingomonadales</taxon>
        <taxon>Sphingomonadaceae</taxon>
        <taxon>Sphingomonas</taxon>
    </lineage>
</organism>
<keyword evidence="5" id="KW-0949">S-adenosyl-L-methionine</keyword>
<evidence type="ECO:0000256" key="6">
    <source>
        <dbReference type="ARBA" id="ARBA00047942"/>
    </source>
</evidence>
<dbReference type="EC" id="2.1.1.72" evidence="2"/>
<sequence length="444" mass="49008">MNNLNQILNQLTATIMEIVERANARATAAEGKLEALASIISNDNAPVEPKPVEPQPVKKVQASAKVAPKVKLKRTDKRYADTIFLNALTHEFQSAPALHQRLARHGVSLGLIYKRYRDLANNPAMDVEADGNRYRLIAPKTAPDAVAPAPAPKPKKSAAPAKSPRVKVTRAANDDQVTLTLDHPQLVNGCGLEMMRKLPDASVDLVLCDLPYGITGLEIDPKIDVEAWMTEMRRIVTDRGAIVAFCVQPFATDLMNAGRDIYKYDTVWEKPNATNFQHSKGQFLRCHETMIVFSKGTATGEASSQRQMTYNPQGAEKVTKFVRKRERSVNYLQNPHSSKKKAGEAYDALKNCPRSVIYGPKDHDAKKLHPFAKPIWLLEYLIRTFSNEGEIVLDPTMGSGSAGIAALNTKRRFVGAENGTDRQGRDIFEMAKARIGGAERKVAA</sequence>
<dbReference type="InterPro" id="IPR002941">
    <property type="entry name" value="DNA_methylase_N4/N6"/>
</dbReference>
<dbReference type="Proteomes" id="UP000527143">
    <property type="component" value="Unassembled WGS sequence"/>
</dbReference>
<reference evidence="9 10" key="1">
    <citation type="submission" date="2020-08" db="EMBL/GenBank/DDBJ databases">
        <title>Genomic Encyclopedia of Type Strains, Phase IV (KMG-IV): sequencing the most valuable type-strain genomes for metagenomic binning, comparative biology and taxonomic classification.</title>
        <authorList>
            <person name="Goeker M."/>
        </authorList>
    </citation>
    <scope>NUCLEOTIDE SEQUENCE [LARGE SCALE GENOMIC DNA]</scope>
    <source>
        <strain evidence="9 10">DSM 26736</strain>
    </source>
</reference>
<feature type="region of interest" description="Disordered" evidence="7">
    <location>
        <begin position="143"/>
        <end position="167"/>
    </location>
</feature>
<name>A0A840YPS9_9SPHN</name>
<evidence type="ECO:0000256" key="3">
    <source>
        <dbReference type="ARBA" id="ARBA00022603"/>
    </source>
</evidence>
<feature type="domain" description="DNA methylase N-4/N-6" evidence="8">
    <location>
        <begin position="203"/>
        <end position="418"/>
    </location>
</feature>
<dbReference type="GO" id="GO:0008170">
    <property type="term" value="F:N-methyltransferase activity"/>
    <property type="evidence" value="ECO:0007669"/>
    <property type="project" value="InterPro"/>
</dbReference>
<protein>
    <recommendedName>
        <fullName evidence="2">site-specific DNA-methyltransferase (adenine-specific)</fullName>
        <ecNumber evidence="2">2.1.1.72</ecNumber>
    </recommendedName>
</protein>
<evidence type="ECO:0000256" key="4">
    <source>
        <dbReference type="ARBA" id="ARBA00022679"/>
    </source>
</evidence>
<keyword evidence="4" id="KW-0808">Transferase</keyword>